<sequence length="283" mass="32302">MMFRRQGLTGWALLATLLISTPGQAQLDWSGVEQYSVNARLLQYQAQSRPAGTLLIWPELNQTHHWLPIAHEWQRRGWQVLLLQARAQQQQFDPTSEQPSPRQNQWLEQLGLQLSNLLPDHPLPTKELAGEEDKNTEQAVSSPLVVITEGSAALWFQQLVDGGAIAQPQTLILFDALPYRFSEQQMLAISLARSPYPILDIFSRPDSPLAWHNQQRRQQQLNRREKTGYAIQRFHDSALLNKQIAGWLVRLGWIALPPSAPDYLKEQRREIGISRSTNAGTRN</sequence>
<keyword evidence="3" id="KW-1185">Reference proteome</keyword>
<evidence type="ECO:0000313" key="3">
    <source>
        <dbReference type="Proteomes" id="UP000646152"/>
    </source>
</evidence>
<keyword evidence="1" id="KW-0732">Signal</keyword>
<organism evidence="2 3">
    <name type="scientific">Oceanisphaera marina</name>
    <dbReference type="NCBI Taxonomy" id="2017550"/>
    <lineage>
        <taxon>Bacteria</taxon>
        <taxon>Pseudomonadati</taxon>
        <taxon>Pseudomonadota</taxon>
        <taxon>Gammaproteobacteria</taxon>
        <taxon>Aeromonadales</taxon>
        <taxon>Aeromonadaceae</taxon>
        <taxon>Oceanisphaera</taxon>
    </lineage>
</organism>
<evidence type="ECO:0000313" key="2">
    <source>
        <dbReference type="EMBL" id="GGB52178.1"/>
    </source>
</evidence>
<name>A0ABQ1IWI7_9GAMM</name>
<reference evidence="3" key="1">
    <citation type="journal article" date="2019" name="Int. J. Syst. Evol. Microbiol.">
        <title>The Global Catalogue of Microorganisms (GCM) 10K type strain sequencing project: providing services to taxonomists for standard genome sequencing and annotation.</title>
        <authorList>
            <consortium name="The Broad Institute Genomics Platform"/>
            <consortium name="The Broad Institute Genome Sequencing Center for Infectious Disease"/>
            <person name="Wu L."/>
            <person name="Ma J."/>
        </authorList>
    </citation>
    <scope>NUCLEOTIDE SEQUENCE [LARGE SCALE GENOMIC DNA]</scope>
    <source>
        <strain evidence="3">CGMCC 1.15923</strain>
    </source>
</reference>
<evidence type="ECO:0000256" key="1">
    <source>
        <dbReference type="SAM" id="SignalP"/>
    </source>
</evidence>
<feature type="signal peptide" evidence="1">
    <location>
        <begin position="1"/>
        <end position="25"/>
    </location>
</feature>
<dbReference type="EMBL" id="BMKE01000026">
    <property type="protein sequence ID" value="GGB52178.1"/>
    <property type="molecule type" value="Genomic_DNA"/>
</dbReference>
<feature type="chain" id="PRO_5046065173" description="DUF3530 domain-containing protein" evidence="1">
    <location>
        <begin position="26"/>
        <end position="283"/>
    </location>
</feature>
<dbReference type="Proteomes" id="UP000646152">
    <property type="component" value="Unassembled WGS sequence"/>
</dbReference>
<dbReference type="Pfam" id="PF12048">
    <property type="entry name" value="DUF3530"/>
    <property type="match status" value="1"/>
</dbReference>
<dbReference type="RefSeq" id="WP_188630628.1">
    <property type="nucleotide sequence ID" value="NZ_BMKE01000026.1"/>
</dbReference>
<proteinExistence type="predicted"/>
<comment type="caution">
    <text evidence="2">The sequence shown here is derived from an EMBL/GenBank/DDBJ whole genome shotgun (WGS) entry which is preliminary data.</text>
</comment>
<gene>
    <name evidence="2" type="ORF">GCM10011502_26690</name>
</gene>
<protein>
    <recommendedName>
        <fullName evidence="4">DUF3530 domain-containing protein</fullName>
    </recommendedName>
</protein>
<evidence type="ECO:0008006" key="4">
    <source>
        <dbReference type="Google" id="ProtNLM"/>
    </source>
</evidence>
<accession>A0ABQ1IWI7</accession>
<dbReference type="InterPro" id="IPR022529">
    <property type="entry name" value="DUF3530"/>
</dbReference>